<sequence length="62" mass="7121">MVCAFVKRALSQIYGTFEFKLPGGVTLNYSTFTDSANDDIQEVKEWAENNRSINFFYNTNTI</sequence>
<gene>
    <name evidence="1" type="ORF">CGC55_09815</name>
</gene>
<protein>
    <submittedName>
        <fullName evidence="1">Uncharacterized protein</fullName>
    </submittedName>
</protein>
<evidence type="ECO:0000313" key="2">
    <source>
        <dbReference type="Proteomes" id="UP000217301"/>
    </source>
</evidence>
<dbReference type="Proteomes" id="UP000217301">
    <property type="component" value="Chromosome"/>
</dbReference>
<name>A0ABN5BKB1_CAPSP</name>
<reference evidence="2" key="1">
    <citation type="submission" date="2017-06" db="EMBL/GenBank/DDBJ databases">
        <title>Capnocytophaga spp. assemblies.</title>
        <authorList>
            <person name="Gulvik C.A."/>
        </authorList>
    </citation>
    <scope>NUCLEOTIDE SEQUENCE [LARGE SCALE GENOMIC DNA]</scope>
    <source>
        <strain evidence="2">KC1668</strain>
    </source>
</reference>
<accession>A0ABN5BKB1</accession>
<keyword evidence="2" id="KW-1185">Reference proteome</keyword>
<organism evidence="1 2">
    <name type="scientific">Capnocytophaga sputigena</name>
    <dbReference type="NCBI Taxonomy" id="1019"/>
    <lineage>
        <taxon>Bacteria</taxon>
        <taxon>Pseudomonadati</taxon>
        <taxon>Bacteroidota</taxon>
        <taxon>Flavobacteriia</taxon>
        <taxon>Flavobacteriales</taxon>
        <taxon>Flavobacteriaceae</taxon>
        <taxon>Capnocytophaga</taxon>
    </lineage>
</organism>
<dbReference type="EMBL" id="CP022385">
    <property type="protein sequence ID" value="ATA84785.1"/>
    <property type="molecule type" value="Genomic_DNA"/>
</dbReference>
<proteinExistence type="predicted"/>
<evidence type="ECO:0000313" key="1">
    <source>
        <dbReference type="EMBL" id="ATA84785.1"/>
    </source>
</evidence>